<dbReference type="Gene3D" id="3.30.710.10">
    <property type="entry name" value="Potassium Channel Kv1.1, Chain A"/>
    <property type="match status" value="1"/>
</dbReference>
<evidence type="ECO:0000313" key="4">
    <source>
        <dbReference type="Proteomes" id="UP001148786"/>
    </source>
</evidence>
<dbReference type="Proteomes" id="UP001148786">
    <property type="component" value="Unassembled WGS sequence"/>
</dbReference>
<protein>
    <recommendedName>
        <fullName evidence="2">BTB domain-containing protein</fullName>
    </recommendedName>
</protein>
<comment type="caution">
    <text evidence="3">The sequence shown here is derived from an EMBL/GenBank/DDBJ whole genome shotgun (WGS) entry which is preliminary data.</text>
</comment>
<dbReference type="Pfam" id="PF00651">
    <property type="entry name" value="BTB"/>
    <property type="match status" value="1"/>
</dbReference>
<reference evidence="3" key="1">
    <citation type="submission" date="2022-07" db="EMBL/GenBank/DDBJ databases">
        <title>Genome Sequence of Agrocybe chaxingu.</title>
        <authorList>
            <person name="Buettner E."/>
        </authorList>
    </citation>
    <scope>NUCLEOTIDE SEQUENCE</scope>
    <source>
        <strain evidence="3">MP-N11</strain>
    </source>
</reference>
<dbReference type="InterPro" id="IPR011333">
    <property type="entry name" value="SKP1/BTB/POZ_sf"/>
</dbReference>
<dbReference type="PROSITE" id="PS50097">
    <property type="entry name" value="BTB"/>
    <property type="match status" value="1"/>
</dbReference>
<proteinExistence type="predicted"/>
<name>A0A9W8KBT7_9AGAR</name>
<keyword evidence="4" id="KW-1185">Reference proteome</keyword>
<evidence type="ECO:0000259" key="2">
    <source>
        <dbReference type="PROSITE" id="PS50097"/>
    </source>
</evidence>
<dbReference type="EMBL" id="JANKHO010000190">
    <property type="protein sequence ID" value="KAJ3513586.1"/>
    <property type="molecule type" value="Genomic_DNA"/>
</dbReference>
<dbReference type="SUPFAM" id="SSF54695">
    <property type="entry name" value="POZ domain"/>
    <property type="match status" value="1"/>
</dbReference>
<evidence type="ECO:0000313" key="3">
    <source>
        <dbReference type="EMBL" id="KAJ3513586.1"/>
    </source>
</evidence>
<feature type="compositionally biased region" description="Basic and acidic residues" evidence="1">
    <location>
        <begin position="16"/>
        <end position="27"/>
    </location>
</feature>
<feature type="domain" description="BTB" evidence="2">
    <location>
        <begin position="37"/>
        <end position="103"/>
    </location>
</feature>
<dbReference type="InterPro" id="IPR000210">
    <property type="entry name" value="BTB/POZ_dom"/>
</dbReference>
<dbReference type="AlphaFoldDB" id="A0A9W8KBT7"/>
<dbReference type="OrthoDB" id="3217871at2759"/>
<sequence>MASNGDLAQPCLEGPDEPRDSVNDRATPEPCSELWFNDGSIILQASNVLFRVHRSILQANSEIFHDMLDIAHNNGDEEMIDGLQVVKLADDEMDVKALMKAIYQRSYIDMLSNDNVETFVDNISGILRLSTKYEFKDIRKAIIAALENITPTTFGRAMELFPEGTPKESLFVPAMKVAALAVECNIPLLLPMALYHICHDLPASGEKDEMFLRSNLLSDGLKAWTLSGRARLGYAQEVDPETQLRDVFSVPGGGNCRKGGCSLPTLRSQGSHMSIVNKMAWRGSGATCFSCAQKLEAICFERKRKIWGKLPEFFGLGQSWEDLKKQQEGY</sequence>
<dbReference type="CDD" id="cd18186">
    <property type="entry name" value="BTB_POZ_ZBTB_KLHL-like"/>
    <property type="match status" value="1"/>
</dbReference>
<feature type="region of interest" description="Disordered" evidence="1">
    <location>
        <begin position="1"/>
        <end position="27"/>
    </location>
</feature>
<dbReference type="SMART" id="SM00225">
    <property type="entry name" value="BTB"/>
    <property type="match status" value="1"/>
</dbReference>
<accession>A0A9W8KBT7</accession>
<evidence type="ECO:0000256" key="1">
    <source>
        <dbReference type="SAM" id="MobiDB-lite"/>
    </source>
</evidence>
<organism evidence="3 4">
    <name type="scientific">Agrocybe chaxingu</name>
    <dbReference type="NCBI Taxonomy" id="84603"/>
    <lineage>
        <taxon>Eukaryota</taxon>
        <taxon>Fungi</taxon>
        <taxon>Dikarya</taxon>
        <taxon>Basidiomycota</taxon>
        <taxon>Agaricomycotina</taxon>
        <taxon>Agaricomycetes</taxon>
        <taxon>Agaricomycetidae</taxon>
        <taxon>Agaricales</taxon>
        <taxon>Agaricineae</taxon>
        <taxon>Strophariaceae</taxon>
        <taxon>Agrocybe</taxon>
    </lineage>
</organism>
<gene>
    <name evidence="3" type="ORF">NLJ89_g2867</name>
</gene>